<dbReference type="OrthoDB" id="2435285at2759"/>
<dbReference type="AlphaFoldDB" id="A0A3N4LZ90"/>
<dbReference type="Proteomes" id="UP000267821">
    <property type="component" value="Unassembled WGS sequence"/>
</dbReference>
<dbReference type="EMBL" id="ML121534">
    <property type="protein sequence ID" value="RPB26452.1"/>
    <property type="molecule type" value="Genomic_DNA"/>
</dbReference>
<feature type="region of interest" description="Disordered" evidence="1">
    <location>
        <begin position="1"/>
        <end position="23"/>
    </location>
</feature>
<sequence>MCPYSHHGSCARTSTSGDEAENRPNYGRYNRVYWSLQKEDSNMDQYMNWLSDNITIPNDPQSFLASSYTILLTITFGEDGKYCLEGTTDVAIVDTAYMEIGNITGGLWAGIELKKKIASACTRTTSYAGRYRMKQYLENKIGIKEEKKKDMDTAVTVDEASMDRLGSLKIRKVDPADFLPECDIANMCDIFDIMSPQEIHEWKYKHMMDYVLKTPCWQNMYA</sequence>
<protein>
    <submittedName>
        <fullName evidence="2">Uncharacterized protein</fullName>
    </submittedName>
</protein>
<dbReference type="InParanoid" id="A0A3N4LZ90"/>
<evidence type="ECO:0000256" key="1">
    <source>
        <dbReference type="SAM" id="MobiDB-lite"/>
    </source>
</evidence>
<keyword evidence="3" id="KW-1185">Reference proteome</keyword>
<accession>A0A3N4LZ90</accession>
<gene>
    <name evidence="2" type="ORF">L211DRAFT_847103</name>
</gene>
<name>A0A3N4LZ90_9PEZI</name>
<organism evidence="2 3">
    <name type="scientific">Terfezia boudieri ATCC MYA-4762</name>
    <dbReference type="NCBI Taxonomy" id="1051890"/>
    <lineage>
        <taxon>Eukaryota</taxon>
        <taxon>Fungi</taxon>
        <taxon>Dikarya</taxon>
        <taxon>Ascomycota</taxon>
        <taxon>Pezizomycotina</taxon>
        <taxon>Pezizomycetes</taxon>
        <taxon>Pezizales</taxon>
        <taxon>Pezizaceae</taxon>
        <taxon>Terfezia</taxon>
    </lineage>
</organism>
<reference evidence="2 3" key="1">
    <citation type="journal article" date="2018" name="Nat. Ecol. Evol.">
        <title>Pezizomycetes genomes reveal the molecular basis of ectomycorrhizal truffle lifestyle.</title>
        <authorList>
            <person name="Murat C."/>
            <person name="Payen T."/>
            <person name="Noel B."/>
            <person name="Kuo A."/>
            <person name="Morin E."/>
            <person name="Chen J."/>
            <person name="Kohler A."/>
            <person name="Krizsan K."/>
            <person name="Balestrini R."/>
            <person name="Da Silva C."/>
            <person name="Montanini B."/>
            <person name="Hainaut M."/>
            <person name="Levati E."/>
            <person name="Barry K.W."/>
            <person name="Belfiori B."/>
            <person name="Cichocki N."/>
            <person name="Clum A."/>
            <person name="Dockter R.B."/>
            <person name="Fauchery L."/>
            <person name="Guy J."/>
            <person name="Iotti M."/>
            <person name="Le Tacon F."/>
            <person name="Lindquist E.A."/>
            <person name="Lipzen A."/>
            <person name="Malagnac F."/>
            <person name="Mello A."/>
            <person name="Molinier V."/>
            <person name="Miyauchi S."/>
            <person name="Poulain J."/>
            <person name="Riccioni C."/>
            <person name="Rubini A."/>
            <person name="Sitrit Y."/>
            <person name="Splivallo R."/>
            <person name="Traeger S."/>
            <person name="Wang M."/>
            <person name="Zifcakova L."/>
            <person name="Wipf D."/>
            <person name="Zambonelli A."/>
            <person name="Paolocci F."/>
            <person name="Nowrousian M."/>
            <person name="Ottonello S."/>
            <person name="Baldrian P."/>
            <person name="Spatafora J.W."/>
            <person name="Henrissat B."/>
            <person name="Nagy L.G."/>
            <person name="Aury J.M."/>
            <person name="Wincker P."/>
            <person name="Grigoriev I.V."/>
            <person name="Bonfante P."/>
            <person name="Martin F.M."/>
        </authorList>
    </citation>
    <scope>NUCLEOTIDE SEQUENCE [LARGE SCALE GENOMIC DNA]</scope>
    <source>
        <strain evidence="2 3">ATCC MYA-4762</strain>
    </source>
</reference>
<proteinExistence type="predicted"/>
<evidence type="ECO:0000313" key="3">
    <source>
        <dbReference type="Proteomes" id="UP000267821"/>
    </source>
</evidence>
<evidence type="ECO:0000313" key="2">
    <source>
        <dbReference type="EMBL" id="RPB26452.1"/>
    </source>
</evidence>